<organism evidence="16 17">
    <name type="scientific">Brassica oleracea var. oleracea</name>
    <dbReference type="NCBI Taxonomy" id="109376"/>
    <lineage>
        <taxon>Eukaryota</taxon>
        <taxon>Viridiplantae</taxon>
        <taxon>Streptophyta</taxon>
        <taxon>Embryophyta</taxon>
        <taxon>Tracheophyta</taxon>
        <taxon>Spermatophyta</taxon>
        <taxon>Magnoliopsida</taxon>
        <taxon>eudicotyledons</taxon>
        <taxon>Gunneridae</taxon>
        <taxon>Pentapetalae</taxon>
        <taxon>rosids</taxon>
        <taxon>malvids</taxon>
        <taxon>Brassicales</taxon>
        <taxon>Brassicaceae</taxon>
        <taxon>Brassiceae</taxon>
        <taxon>Brassica</taxon>
    </lineage>
</organism>
<dbReference type="HOGENOM" id="CLU_1181641_0_0_1"/>
<evidence type="ECO:0000256" key="9">
    <source>
        <dbReference type="ARBA" id="ARBA00023170"/>
    </source>
</evidence>
<dbReference type="SUPFAM" id="SSF56112">
    <property type="entry name" value="Protein kinase-like (PK-like)"/>
    <property type="match status" value="1"/>
</dbReference>
<proteinExistence type="predicted"/>
<dbReference type="GO" id="GO:0004674">
    <property type="term" value="F:protein serine/threonine kinase activity"/>
    <property type="evidence" value="ECO:0007669"/>
    <property type="project" value="UniProtKB-KW"/>
</dbReference>
<evidence type="ECO:0000256" key="12">
    <source>
        <dbReference type="ARBA" id="ARBA00048679"/>
    </source>
</evidence>
<dbReference type="InterPro" id="IPR011009">
    <property type="entry name" value="Kinase-like_dom_sf"/>
</dbReference>
<evidence type="ECO:0000256" key="10">
    <source>
        <dbReference type="ARBA" id="ARBA00023180"/>
    </source>
</evidence>
<evidence type="ECO:0000256" key="2">
    <source>
        <dbReference type="ARBA" id="ARBA00022527"/>
    </source>
</evidence>
<sequence length="235" mass="26101">MEPVPFYHTSSNVSVADKESFSKGLGELLDSLGSKIVDAYDTSAGVKGIVYALAQCIPDLSKSDCRICLSQIFAGVPTCCDGQSVNGSKTLVFAVIPIVTIVLVVISLFIYLMRRKKNLKEEAESRLQDGQEIAVKRLSIHSGQGNAEFKTEILYSANECRCDPIKAKQLEWETRYNIIIGISRGLLYLHEGTDFTIIHRDLKSSNVLLDEQMHPKISDFGMARQFDFDKTQAIT</sequence>
<comment type="catalytic activity">
    <reaction evidence="12">
        <text>L-seryl-[protein] + ATP = O-phospho-L-seryl-[protein] + ADP + H(+)</text>
        <dbReference type="Rhea" id="RHEA:17989"/>
        <dbReference type="Rhea" id="RHEA-COMP:9863"/>
        <dbReference type="Rhea" id="RHEA-COMP:11604"/>
        <dbReference type="ChEBI" id="CHEBI:15378"/>
        <dbReference type="ChEBI" id="CHEBI:29999"/>
        <dbReference type="ChEBI" id="CHEBI:30616"/>
        <dbReference type="ChEBI" id="CHEBI:83421"/>
        <dbReference type="ChEBI" id="CHEBI:456216"/>
        <dbReference type="EC" id="2.7.11.1"/>
    </reaction>
</comment>
<keyword evidence="13" id="KW-0812">Transmembrane</keyword>
<keyword evidence="13" id="KW-0472">Membrane</keyword>
<dbReference type="FunFam" id="1.10.510.10:FF:001023">
    <property type="entry name" value="Os07g0541700 protein"/>
    <property type="match status" value="1"/>
</dbReference>
<feature type="transmembrane region" description="Helical" evidence="13">
    <location>
        <begin position="91"/>
        <end position="112"/>
    </location>
</feature>
<protein>
    <recommendedName>
        <fullName evidence="1">non-specific serine/threonine protein kinase</fullName>
        <ecNumber evidence="1">2.7.11.1</ecNumber>
    </recommendedName>
</protein>
<keyword evidence="7" id="KW-0418">Kinase</keyword>
<keyword evidence="2" id="KW-0723">Serine/threonine-protein kinase</keyword>
<evidence type="ECO:0000256" key="4">
    <source>
        <dbReference type="ARBA" id="ARBA00022729"/>
    </source>
</evidence>
<dbReference type="InterPro" id="IPR002902">
    <property type="entry name" value="GNK2"/>
</dbReference>
<dbReference type="eggNOG" id="ENOG502QWDY">
    <property type="taxonomic scope" value="Eukaryota"/>
</dbReference>
<keyword evidence="4" id="KW-0732">Signal</keyword>
<keyword evidence="6" id="KW-0547">Nucleotide-binding</keyword>
<evidence type="ECO:0000259" key="14">
    <source>
        <dbReference type="PROSITE" id="PS50011"/>
    </source>
</evidence>
<evidence type="ECO:0000313" key="17">
    <source>
        <dbReference type="Proteomes" id="UP000032141"/>
    </source>
</evidence>
<dbReference type="Gramene" id="Bo1g024000.1">
    <property type="protein sequence ID" value="Bo1g024000.1"/>
    <property type="gene ID" value="Bo1g024000"/>
</dbReference>
<dbReference type="EnsemblPlants" id="Bo1g024000.1">
    <property type="protein sequence ID" value="Bo1g024000.1"/>
    <property type="gene ID" value="Bo1g024000"/>
</dbReference>
<dbReference type="Gene3D" id="1.10.510.10">
    <property type="entry name" value="Transferase(Phosphotransferase) domain 1"/>
    <property type="match status" value="1"/>
</dbReference>
<reference evidence="16" key="2">
    <citation type="submission" date="2015-03" db="UniProtKB">
        <authorList>
            <consortium name="EnsemblPlants"/>
        </authorList>
    </citation>
    <scope>IDENTIFICATION</scope>
</reference>
<feature type="domain" description="Protein kinase" evidence="14">
    <location>
        <begin position="36"/>
        <end position="235"/>
    </location>
</feature>
<feature type="domain" description="Gnk2-homologous" evidence="15">
    <location>
        <begin position="3"/>
        <end position="103"/>
    </location>
</feature>
<dbReference type="Proteomes" id="UP000032141">
    <property type="component" value="Chromosome C1"/>
</dbReference>
<dbReference type="PROSITE" id="PS51473">
    <property type="entry name" value="GNK2"/>
    <property type="match status" value="1"/>
</dbReference>
<evidence type="ECO:0000256" key="3">
    <source>
        <dbReference type="ARBA" id="ARBA00022679"/>
    </source>
</evidence>
<dbReference type="EC" id="2.7.11.1" evidence="1"/>
<accession>A0A0D3A4T1</accession>
<evidence type="ECO:0000256" key="8">
    <source>
        <dbReference type="ARBA" id="ARBA00022840"/>
    </source>
</evidence>
<keyword evidence="9" id="KW-0675">Receptor</keyword>
<keyword evidence="5" id="KW-0677">Repeat</keyword>
<evidence type="ECO:0000256" key="5">
    <source>
        <dbReference type="ARBA" id="ARBA00022737"/>
    </source>
</evidence>
<evidence type="ECO:0000313" key="16">
    <source>
        <dbReference type="EnsemblPlants" id="Bo1g024000.1"/>
    </source>
</evidence>
<evidence type="ECO:0000259" key="15">
    <source>
        <dbReference type="PROSITE" id="PS51473"/>
    </source>
</evidence>
<dbReference type="Gene3D" id="3.30.430.20">
    <property type="entry name" value="Gnk2 domain, C-X8-C-X2-C motif"/>
    <property type="match status" value="1"/>
</dbReference>
<dbReference type="PANTHER" id="PTHR47973">
    <property type="entry name" value="CYSTEINE-RICH RECEPTOR-LIKE PROTEIN KINASE 3"/>
    <property type="match status" value="1"/>
</dbReference>
<dbReference type="PROSITE" id="PS50011">
    <property type="entry name" value="PROTEIN_KINASE_DOM"/>
    <property type="match status" value="1"/>
</dbReference>
<keyword evidence="3" id="KW-0808">Transferase</keyword>
<dbReference type="Gene3D" id="3.30.200.20">
    <property type="entry name" value="Phosphorylase Kinase, domain 1"/>
    <property type="match status" value="1"/>
</dbReference>
<comment type="catalytic activity">
    <reaction evidence="11">
        <text>L-threonyl-[protein] + ATP = O-phospho-L-threonyl-[protein] + ADP + H(+)</text>
        <dbReference type="Rhea" id="RHEA:46608"/>
        <dbReference type="Rhea" id="RHEA-COMP:11060"/>
        <dbReference type="Rhea" id="RHEA-COMP:11605"/>
        <dbReference type="ChEBI" id="CHEBI:15378"/>
        <dbReference type="ChEBI" id="CHEBI:30013"/>
        <dbReference type="ChEBI" id="CHEBI:30616"/>
        <dbReference type="ChEBI" id="CHEBI:61977"/>
        <dbReference type="ChEBI" id="CHEBI:456216"/>
        <dbReference type="EC" id="2.7.11.1"/>
    </reaction>
</comment>
<dbReference type="AlphaFoldDB" id="A0A0D3A4T1"/>
<dbReference type="GO" id="GO:0005524">
    <property type="term" value="F:ATP binding"/>
    <property type="evidence" value="ECO:0007669"/>
    <property type="project" value="UniProtKB-KW"/>
</dbReference>
<dbReference type="PROSITE" id="PS00108">
    <property type="entry name" value="PROTEIN_KINASE_ST"/>
    <property type="match status" value="1"/>
</dbReference>
<evidence type="ECO:0000256" key="6">
    <source>
        <dbReference type="ARBA" id="ARBA00022741"/>
    </source>
</evidence>
<evidence type="ECO:0000256" key="7">
    <source>
        <dbReference type="ARBA" id="ARBA00022777"/>
    </source>
</evidence>
<dbReference type="CDD" id="cd23509">
    <property type="entry name" value="Gnk2-like"/>
    <property type="match status" value="1"/>
</dbReference>
<dbReference type="InterPro" id="IPR000719">
    <property type="entry name" value="Prot_kinase_dom"/>
</dbReference>
<keyword evidence="10" id="KW-0325">Glycoprotein</keyword>
<dbReference type="InterPro" id="IPR052059">
    <property type="entry name" value="CR_Ser/Thr_kinase"/>
</dbReference>
<evidence type="ECO:0000256" key="11">
    <source>
        <dbReference type="ARBA" id="ARBA00047899"/>
    </source>
</evidence>
<keyword evidence="17" id="KW-1185">Reference proteome</keyword>
<reference evidence="16 17" key="1">
    <citation type="journal article" date="2014" name="Genome Biol.">
        <title>Transcriptome and methylome profiling reveals relics of genome dominance in the mesopolyploid Brassica oleracea.</title>
        <authorList>
            <person name="Parkin I.A."/>
            <person name="Koh C."/>
            <person name="Tang H."/>
            <person name="Robinson S.J."/>
            <person name="Kagale S."/>
            <person name="Clarke W.E."/>
            <person name="Town C.D."/>
            <person name="Nixon J."/>
            <person name="Krishnakumar V."/>
            <person name="Bidwell S.L."/>
            <person name="Denoeud F."/>
            <person name="Belcram H."/>
            <person name="Links M.G."/>
            <person name="Just J."/>
            <person name="Clarke C."/>
            <person name="Bender T."/>
            <person name="Huebert T."/>
            <person name="Mason A.S."/>
            <person name="Pires J.C."/>
            <person name="Barker G."/>
            <person name="Moore J."/>
            <person name="Walley P.G."/>
            <person name="Manoli S."/>
            <person name="Batley J."/>
            <person name="Edwards D."/>
            <person name="Nelson M.N."/>
            <person name="Wang X."/>
            <person name="Paterson A.H."/>
            <person name="King G."/>
            <person name="Bancroft I."/>
            <person name="Chalhoub B."/>
            <person name="Sharpe A.G."/>
        </authorList>
    </citation>
    <scope>NUCLEOTIDE SEQUENCE</scope>
    <source>
        <strain evidence="16 17">cv. TO1000</strain>
    </source>
</reference>
<dbReference type="OMA" id="LYSANEC"/>
<dbReference type="Pfam" id="PF01657">
    <property type="entry name" value="Stress-antifung"/>
    <property type="match status" value="1"/>
</dbReference>
<dbReference type="Pfam" id="PF00069">
    <property type="entry name" value="Pkinase"/>
    <property type="match status" value="1"/>
</dbReference>
<evidence type="ECO:0000256" key="13">
    <source>
        <dbReference type="SAM" id="Phobius"/>
    </source>
</evidence>
<keyword evidence="8" id="KW-0067">ATP-binding</keyword>
<keyword evidence="13" id="KW-1133">Transmembrane helix</keyword>
<dbReference type="InterPro" id="IPR008271">
    <property type="entry name" value="Ser/Thr_kinase_AS"/>
</dbReference>
<dbReference type="InterPro" id="IPR038408">
    <property type="entry name" value="GNK2_sf"/>
</dbReference>
<name>A0A0D3A4T1_BRAOL</name>
<evidence type="ECO:0000256" key="1">
    <source>
        <dbReference type="ARBA" id="ARBA00012513"/>
    </source>
</evidence>